<protein>
    <submittedName>
        <fullName evidence="12">Cation:proton antiporter</fullName>
    </submittedName>
</protein>
<name>A0ABV1U6U4_9ACTN</name>
<evidence type="ECO:0000256" key="4">
    <source>
        <dbReference type="ARBA" id="ARBA00022692"/>
    </source>
</evidence>
<evidence type="ECO:0000313" key="13">
    <source>
        <dbReference type="Proteomes" id="UP001470023"/>
    </source>
</evidence>
<organism evidence="12 13">
    <name type="scientific">Streptomyces sp. 900105245</name>
    <dbReference type="NCBI Taxonomy" id="3154379"/>
    <lineage>
        <taxon>Bacteria</taxon>
        <taxon>Bacillati</taxon>
        <taxon>Actinomycetota</taxon>
        <taxon>Actinomycetes</taxon>
        <taxon>Kitasatosporales</taxon>
        <taxon>Streptomycetaceae</taxon>
        <taxon>Streptomyces</taxon>
    </lineage>
</organism>
<evidence type="ECO:0000313" key="12">
    <source>
        <dbReference type="EMBL" id="MER6429247.1"/>
    </source>
</evidence>
<keyword evidence="7" id="KW-0406">Ion transport</keyword>
<evidence type="ECO:0000256" key="9">
    <source>
        <dbReference type="ARBA" id="ARBA00023201"/>
    </source>
</evidence>
<comment type="subcellular location">
    <subcellularLocation>
        <location evidence="1">Cell membrane</location>
        <topology evidence="1">Multi-pass membrane protein</topology>
    </subcellularLocation>
</comment>
<keyword evidence="9" id="KW-0739">Sodium transport</keyword>
<dbReference type="EMBL" id="JBEPAZ010000011">
    <property type="protein sequence ID" value="MER6429247.1"/>
    <property type="molecule type" value="Genomic_DNA"/>
</dbReference>
<gene>
    <name evidence="12" type="ORF">ABT272_16060</name>
</gene>
<keyword evidence="2" id="KW-0813">Transport</keyword>
<keyword evidence="3" id="KW-1003">Cell membrane</keyword>
<evidence type="ECO:0000256" key="5">
    <source>
        <dbReference type="ARBA" id="ARBA00022989"/>
    </source>
</evidence>
<evidence type="ECO:0000256" key="10">
    <source>
        <dbReference type="SAM" id="Phobius"/>
    </source>
</evidence>
<evidence type="ECO:0000256" key="3">
    <source>
        <dbReference type="ARBA" id="ARBA00022475"/>
    </source>
</evidence>
<dbReference type="Pfam" id="PF00999">
    <property type="entry name" value="Na_H_Exchanger"/>
    <property type="match status" value="1"/>
</dbReference>
<dbReference type="InterPro" id="IPR018422">
    <property type="entry name" value="Cation/H_exchanger_CPA1"/>
</dbReference>
<evidence type="ECO:0000256" key="7">
    <source>
        <dbReference type="ARBA" id="ARBA00023065"/>
    </source>
</evidence>
<accession>A0ABV1U6U4</accession>
<evidence type="ECO:0000259" key="11">
    <source>
        <dbReference type="Pfam" id="PF00999"/>
    </source>
</evidence>
<evidence type="ECO:0000256" key="8">
    <source>
        <dbReference type="ARBA" id="ARBA00023136"/>
    </source>
</evidence>
<evidence type="ECO:0000256" key="2">
    <source>
        <dbReference type="ARBA" id="ARBA00022448"/>
    </source>
</evidence>
<dbReference type="PANTHER" id="PTHR10110:SF86">
    <property type="entry name" value="SODIUM_HYDROGEN EXCHANGER 7"/>
    <property type="match status" value="1"/>
</dbReference>
<proteinExistence type="predicted"/>
<feature type="transmembrane region" description="Helical" evidence="10">
    <location>
        <begin position="22"/>
        <end position="42"/>
    </location>
</feature>
<keyword evidence="13" id="KW-1185">Reference proteome</keyword>
<dbReference type="PANTHER" id="PTHR10110">
    <property type="entry name" value="SODIUM/HYDROGEN EXCHANGER"/>
    <property type="match status" value="1"/>
</dbReference>
<keyword evidence="6" id="KW-0915">Sodium</keyword>
<sequence length="167" mass="17792">MVVGVAVQGQAVTWPRTAARFLLAYAGGVAIGAACAAVVVALRRRLRDRVLESALAVITPFATYLPAQSLGVSGVVAVVTCGLIGSQAPKVISAGARVQITGFREVIAVRLLWLYSVPYLSKPYVRAAGPRDRDDSRRWWRSVGLLPSARRPLATPCVCRQKPGCGH</sequence>
<feature type="domain" description="Cation/H+ exchanger transmembrane" evidence="11">
    <location>
        <begin position="5"/>
        <end position="90"/>
    </location>
</feature>
<comment type="caution">
    <text evidence="12">The sequence shown here is derived from an EMBL/GenBank/DDBJ whole genome shotgun (WGS) entry which is preliminary data.</text>
</comment>
<keyword evidence="8 10" id="KW-0472">Membrane</keyword>
<dbReference type="InterPro" id="IPR006153">
    <property type="entry name" value="Cation/H_exchanger_TM"/>
</dbReference>
<dbReference type="Proteomes" id="UP001470023">
    <property type="component" value="Unassembled WGS sequence"/>
</dbReference>
<dbReference type="RefSeq" id="WP_351944786.1">
    <property type="nucleotide sequence ID" value="NZ_JBEOZW010000012.1"/>
</dbReference>
<evidence type="ECO:0000256" key="6">
    <source>
        <dbReference type="ARBA" id="ARBA00023053"/>
    </source>
</evidence>
<evidence type="ECO:0000256" key="1">
    <source>
        <dbReference type="ARBA" id="ARBA00004651"/>
    </source>
</evidence>
<keyword evidence="4 10" id="KW-0812">Transmembrane</keyword>
<reference evidence="12 13" key="1">
    <citation type="submission" date="2024-06" db="EMBL/GenBank/DDBJ databases">
        <title>The Natural Products Discovery Center: Release of the First 8490 Sequenced Strains for Exploring Actinobacteria Biosynthetic Diversity.</title>
        <authorList>
            <person name="Kalkreuter E."/>
            <person name="Kautsar S.A."/>
            <person name="Yang D."/>
            <person name="Bader C.D."/>
            <person name="Teijaro C.N."/>
            <person name="Fluegel L."/>
            <person name="Davis C.M."/>
            <person name="Simpson J.R."/>
            <person name="Lauterbach L."/>
            <person name="Steele A.D."/>
            <person name="Gui C."/>
            <person name="Meng S."/>
            <person name="Li G."/>
            <person name="Viehrig K."/>
            <person name="Ye F."/>
            <person name="Su P."/>
            <person name="Kiefer A.F."/>
            <person name="Nichols A."/>
            <person name="Cepeda A.J."/>
            <person name="Yan W."/>
            <person name="Fan B."/>
            <person name="Jiang Y."/>
            <person name="Adhikari A."/>
            <person name="Zheng C.-J."/>
            <person name="Schuster L."/>
            <person name="Cowan T.M."/>
            <person name="Smanski M.J."/>
            <person name="Chevrette M.G."/>
            <person name="De Carvalho L.P.S."/>
            <person name="Shen B."/>
        </authorList>
    </citation>
    <scope>NUCLEOTIDE SEQUENCE [LARGE SCALE GENOMIC DNA]</scope>
    <source>
        <strain evidence="12 13">NPDC001166</strain>
    </source>
</reference>
<keyword evidence="5 10" id="KW-1133">Transmembrane helix</keyword>